<name>A0A382YJG7_9ZZZZ</name>
<protein>
    <submittedName>
        <fullName evidence="2">Uncharacterized protein</fullName>
    </submittedName>
</protein>
<feature type="non-terminal residue" evidence="2">
    <location>
        <position position="43"/>
    </location>
</feature>
<feature type="region of interest" description="Disordered" evidence="1">
    <location>
        <begin position="1"/>
        <end position="43"/>
    </location>
</feature>
<evidence type="ECO:0000313" key="2">
    <source>
        <dbReference type="EMBL" id="SVD83141.1"/>
    </source>
</evidence>
<feature type="non-terminal residue" evidence="2">
    <location>
        <position position="1"/>
    </location>
</feature>
<dbReference type="EMBL" id="UINC01176147">
    <property type="protein sequence ID" value="SVD83141.1"/>
    <property type="molecule type" value="Genomic_DNA"/>
</dbReference>
<evidence type="ECO:0000256" key="1">
    <source>
        <dbReference type="SAM" id="MobiDB-lite"/>
    </source>
</evidence>
<accession>A0A382YJG7</accession>
<sequence length="43" mass="4516">PGRCDLHGSPRRGARRDGPRGPHPGLRAPIVQPGPLAPPLHPV</sequence>
<organism evidence="2">
    <name type="scientific">marine metagenome</name>
    <dbReference type="NCBI Taxonomy" id="408172"/>
    <lineage>
        <taxon>unclassified sequences</taxon>
        <taxon>metagenomes</taxon>
        <taxon>ecological metagenomes</taxon>
    </lineage>
</organism>
<dbReference type="AlphaFoldDB" id="A0A382YJG7"/>
<gene>
    <name evidence="2" type="ORF">METZ01_LOCUS435995</name>
</gene>
<proteinExistence type="predicted"/>
<reference evidence="2" key="1">
    <citation type="submission" date="2018-05" db="EMBL/GenBank/DDBJ databases">
        <authorList>
            <person name="Lanie J.A."/>
            <person name="Ng W.-L."/>
            <person name="Kazmierczak K.M."/>
            <person name="Andrzejewski T.M."/>
            <person name="Davidsen T.M."/>
            <person name="Wayne K.J."/>
            <person name="Tettelin H."/>
            <person name="Glass J.I."/>
            <person name="Rusch D."/>
            <person name="Podicherti R."/>
            <person name="Tsui H.-C.T."/>
            <person name="Winkler M.E."/>
        </authorList>
    </citation>
    <scope>NUCLEOTIDE SEQUENCE</scope>
</reference>